<dbReference type="Proteomes" id="UP000198304">
    <property type="component" value="Unassembled WGS sequence"/>
</dbReference>
<accession>A0A239FHT8</accession>
<keyword evidence="1" id="KW-0175">Coiled coil</keyword>
<keyword evidence="2" id="KW-1133">Transmembrane helix</keyword>
<protein>
    <submittedName>
        <fullName evidence="3">Uncharacterized protein</fullName>
    </submittedName>
</protein>
<proteinExistence type="predicted"/>
<feature type="coiled-coil region" evidence="1">
    <location>
        <begin position="104"/>
        <end position="138"/>
    </location>
</feature>
<evidence type="ECO:0000256" key="1">
    <source>
        <dbReference type="SAM" id="Coils"/>
    </source>
</evidence>
<keyword evidence="2" id="KW-0812">Transmembrane</keyword>
<evidence type="ECO:0000313" key="3">
    <source>
        <dbReference type="EMBL" id="SNS56469.1"/>
    </source>
</evidence>
<evidence type="ECO:0000256" key="2">
    <source>
        <dbReference type="SAM" id="Phobius"/>
    </source>
</evidence>
<dbReference type="RefSeq" id="WP_089283470.1">
    <property type="nucleotide sequence ID" value="NZ_FZOJ01000013.1"/>
</dbReference>
<dbReference type="EMBL" id="FZOJ01000013">
    <property type="protein sequence ID" value="SNS56469.1"/>
    <property type="molecule type" value="Genomic_DNA"/>
</dbReference>
<gene>
    <name evidence="3" type="ORF">SAMN05446037_101322</name>
</gene>
<sequence>MQKRKKWLIVIGFIILLQYRGYYIRNLKVDDPFLDVIVEKVLLLEEKRVENLPHTWEDRSQLHGELNTGHMAKNSNLEIEIAAPVQGMSSSLYEYYEAYVAGDYEKAEKFLQKYVNSLNRLQNVLIKLRQQRQQIEILWEKGIFQEE</sequence>
<evidence type="ECO:0000313" key="4">
    <source>
        <dbReference type="Proteomes" id="UP000198304"/>
    </source>
</evidence>
<reference evidence="3 4" key="1">
    <citation type="submission" date="2017-06" db="EMBL/GenBank/DDBJ databases">
        <authorList>
            <person name="Kim H.J."/>
            <person name="Triplett B.A."/>
        </authorList>
    </citation>
    <scope>NUCLEOTIDE SEQUENCE [LARGE SCALE GENOMIC DNA]</scope>
    <source>
        <strain evidence="3 4">SCA</strain>
    </source>
</reference>
<keyword evidence="4" id="KW-1185">Reference proteome</keyword>
<name>A0A239FHT8_9FIRM</name>
<feature type="transmembrane region" description="Helical" evidence="2">
    <location>
        <begin position="7"/>
        <end position="24"/>
    </location>
</feature>
<organism evidence="3 4">
    <name type="scientific">Anaerovirgula multivorans</name>
    <dbReference type="NCBI Taxonomy" id="312168"/>
    <lineage>
        <taxon>Bacteria</taxon>
        <taxon>Bacillati</taxon>
        <taxon>Bacillota</taxon>
        <taxon>Clostridia</taxon>
        <taxon>Peptostreptococcales</taxon>
        <taxon>Natronincolaceae</taxon>
        <taxon>Anaerovirgula</taxon>
    </lineage>
</organism>
<dbReference type="AlphaFoldDB" id="A0A239FHT8"/>
<keyword evidence="2" id="KW-0472">Membrane</keyword>